<dbReference type="CDD" id="cd05374">
    <property type="entry name" value="17beta-HSD-like_SDR_c"/>
    <property type="match status" value="1"/>
</dbReference>
<comment type="similarity">
    <text evidence="1 3">Belongs to the short-chain dehydrogenases/reductases (SDR) family.</text>
</comment>
<dbReference type="Gene3D" id="3.40.50.720">
    <property type="entry name" value="NAD(P)-binding Rossmann-like Domain"/>
    <property type="match status" value="1"/>
</dbReference>
<dbReference type="InterPro" id="IPR036291">
    <property type="entry name" value="NAD(P)-bd_dom_sf"/>
</dbReference>
<dbReference type="InterPro" id="IPR002347">
    <property type="entry name" value="SDR_fam"/>
</dbReference>
<evidence type="ECO:0000313" key="5">
    <source>
        <dbReference type="Proteomes" id="UP001589836"/>
    </source>
</evidence>
<dbReference type="PANTHER" id="PTHR43976">
    <property type="entry name" value="SHORT CHAIN DEHYDROGENASE"/>
    <property type="match status" value="1"/>
</dbReference>
<dbReference type="Pfam" id="PF00106">
    <property type="entry name" value="adh_short"/>
    <property type="match status" value="1"/>
</dbReference>
<evidence type="ECO:0000256" key="3">
    <source>
        <dbReference type="RuleBase" id="RU000363"/>
    </source>
</evidence>
<comment type="caution">
    <text evidence="4">The sequence shown here is derived from an EMBL/GenBank/DDBJ whole genome shotgun (WGS) entry which is preliminary data.</text>
</comment>
<keyword evidence="2" id="KW-0560">Oxidoreductase</keyword>
<dbReference type="SUPFAM" id="SSF51735">
    <property type="entry name" value="NAD(P)-binding Rossmann-fold domains"/>
    <property type="match status" value="1"/>
</dbReference>
<dbReference type="PRINTS" id="PR00080">
    <property type="entry name" value="SDRFAMILY"/>
</dbReference>
<reference evidence="4 5" key="1">
    <citation type="submission" date="2024-09" db="EMBL/GenBank/DDBJ databases">
        <authorList>
            <person name="Sun Q."/>
            <person name="Mori K."/>
        </authorList>
    </citation>
    <scope>NUCLEOTIDE SEQUENCE [LARGE SCALE GENOMIC DNA]</scope>
    <source>
        <strain evidence="4 5">NCAIM B.02529</strain>
    </source>
</reference>
<evidence type="ECO:0000256" key="1">
    <source>
        <dbReference type="ARBA" id="ARBA00006484"/>
    </source>
</evidence>
<dbReference type="RefSeq" id="WP_377348352.1">
    <property type="nucleotide sequence ID" value="NZ_JBHLTP010000011.1"/>
</dbReference>
<dbReference type="PROSITE" id="PS00061">
    <property type="entry name" value="ADH_SHORT"/>
    <property type="match status" value="1"/>
</dbReference>
<keyword evidence="5" id="KW-1185">Reference proteome</keyword>
<dbReference type="EMBL" id="JBHLTP010000011">
    <property type="protein sequence ID" value="MFC0524405.1"/>
    <property type="molecule type" value="Genomic_DNA"/>
</dbReference>
<dbReference type="InterPro" id="IPR020904">
    <property type="entry name" value="Sc_DH/Rdtase_CS"/>
</dbReference>
<name>A0ABV6LPR0_9BACI</name>
<sequence>MTERVAVVTGASSGFGLLVTVELAKKGFHVYATMRNLQKSHCISEAVPNEEVLNNITFFPLDVTKEDSIASFQNLVGSLDRIDVLVNNAGFAAGGFCEEIDVNDYRDQFETNVFGVMAVTQVVLPVMRTRQQGTIINMSSISGRIGFPGLSPYVSSKHALEGYSESLRLEMKPFGVNVALVEPGSYKTNIWSTGRKVSERSLQSSSPYQAYMKQLEKQLSTGEKDLGNPLDVANLVVALAEKTTIYKLRHPIGKGVSMILRLRSMLTWRSWEKALLKKINVRL</sequence>
<accession>A0ABV6LPR0</accession>
<dbReference type="PANTHER" id="PTHR43976:SF16">
    <property type="entry name" value="SHORT-CHAIN DEHYDROGENASE_REDUCTASE FAMILY PROTEIN"/>
    <property type="match status" value="1"/>
</dbReference>
<dbReference type="PRINTS" id="PR00081">
    <property type="entry name" value="GDHRDH"/>
</dbReference>
<gene>
    <name evidence="4" type="ORF">ACFFGV_12595</name>
</gene>
<dbReference type="Proteomes" id="UP001589836">
    <property type="component" value="Unassembled WGS sequence"/>
</dbReference>
<evidence type="ECO:0000256" key="2">
    <source>
        <dbReference type="ARBA" id="ARBA00023002"/>
    </source>
</evidence>
<proteinExistence type="inferred from homology"/>
<dbReference type="InterPro" id="IPR051911">
    <property type="entry name" value="SDR_oxidoreductase"/>
</dbReference>
<evidence type="ECO:0000313" key="4">
    <source>
        <dbReference type="EMBL" id="MFC0524405.1"/>
    </source>
</evidence>
<protein>
    <submittedName>
        <fullName evidence="4">SDR family oxidoreductase</fullName>
    </submittedName>
</protein>
<dbReference type="NCBIfam" id="NF005372">
    <property type="entry name" value="PRK06914.1"/>
    <property type="match status" value="1"/>
</dbReference>
<organism evidence="4 5">
    <name type="scientific">Pontibacillus salicampi</name>
    <dbReference type="NCBI Taxonomy" id="1449801"/>
    <lineage>
        <taxon>Bacteria</taxon>
        <taxon>Bacillati</taxon>
        <taxon>Bacillota</taxon>
        <taxon>Bacilli</taxon>
        <taxon>Bacillales</taxon>
        <taxon>Bacillaceae</taxon>
        <taxon>Pontibacillus</taxon>
    </lineage>
</organism>